<feature type="transmembrane region" description="Helical" evidence="6">
    <location>
        <begin position="243"/>
        <end position="263"/>
    </location>
</feature>
<organism evidence="7 8">
    <name type="scientific">Raineya orbicola</name>
    <dbReference type="NCBI Taxonomy" id="2016530"/>
    <lineage>
        <taxon>Bacteria</taxon>
        <taxon>Pseudomonadati</taxon>
        <taxon>Bacteroidota</taxon>
        <taxon>Cytophagia</taxon>
        <taxon>Cytophagales</taxon>
        <taxon>Raineyaceae</taxon>
        <taxon>Raineya</taxon>
    </lineage>
</organism>
<keyword evidence="8" id="KW-1185">Reference proteome</keyword>
<dbReference type="PANTHER" id="PTHR42723:SF1">
    <property type="entry name" value="CHLOROPHYLL SYNTHASE, CHLOROPLASTIC"/>
    <property type="match status" value="1"/>
</dbReference>
<feature type="transmembrane region" description="Helical" evidence="6">
    <location>
        <begin position="55"/>
        <end position="78"/>
    </location>
</feature>
<gene>
    <name evidence="7" type="ORF">Rain11_0404</name>
</gene>
<feature type="transmembrane region" description="Helical" evidence="6">
    <location>
        <begin position="218"/>
        <end position="237"/>
    </location>
</feature>
<evidence type="ECO:0000256" key="4">
    <source>
        <dbReference type="ARBA" id="ARBA00022989"/>
    </source>
</evidence>
<dbReference type="Gene3D" id="1.20.120.1780">
    <property type="entry name" value="UbiA prenyltransferase"/>
    <property type="match status" value="1"/>
</dbReference>
<evidence type="ECO:0000256" key="1">
    <source>
        <dbReference type="ARBA" id="ARBA00004141"/>
    </source>
</evidence>
<dbReference type="GO" id="GO:0016765">
    <property type="term" value="F:transferase activity, transferring alkyl or aryl (other than methyl) groups"/>
    <property type="evidence" value="ECO:0007669"/>
    <property type="project" value="InterPro"/>
</dbReference>
<evidence type="ECO:0000313" key="8">
    <source>
        <dbReference type="Proteomes" id="UP000233387"/>
    </source>
</evidence>
<feature type="transmembrane region" description="Helical" evidence="6">
    <location>
        <begin position="173"/>
        <end position="190"/>
    </location>
</feature>
<keyword evidence="5 6" id="KW-0472">Membrane</keyword>
<name>A0A2N3IJI9_9BACT</name>
<feature type="transmembrane region" description="Helical" evidence="6">
    <location>
        <begin position="21"/>
        <end position="39"/>
    </location>
</feature>
<sequence length="293" mass="34519">MGRFKQSKFSVLRAFVRLVRFGNLLMIGFTQYLVKIFFIDSPAESVWEHFTDFRFFMLSSSTVLIAAAGYIINDYYDVKIDLLNKPDRVVVGSVIQRRMALLFNFLLNALAMLISFWLSWKIAVINFFCIFLLWWYSNLLKRLPFVGNFAIALLTGATVWIVAFYYNQHYEEIYIYASFAFFITLVREVIKDMEDVKGDEAFGCKTLPIIWGIPRTKIFVYALVMAFISNLAVSFFFLHDRIVVFLTSIIFLPIAWVIIRLYYADRRRHFRYLSCWVKFIMLLGLISIFFAKI</sequence>
<keyword evidence="3 6" id="KW-0812">Transmembrane</keyword>
<evidence type="ECO:0000256" key="6">
    <source>
        <dbReference type="SAM" id="Phobius"/>
    </source>
</evidence>
<dbReference type="InterPro" id="IPR044878">
    <property type="entry name" value="UbiA_sf"/>
</dbReference>
<feature type="transmembrane region" description="Helical" evidence="6">
    <location>
        <begin position="99"/>
        <end position="117"/>
    </location>
</feature>
<keyword evidence="2" id="KW-1003">Cell membrane</keyword>
<dbReference type="Pfam" id="PF01040">
    <property type="entry name" value="UbiA"/>
    <property type="match status" value="1"/>
</dbReference>
<reference evidence="7 8" key="1">
    <citation type="submission" date="2017-06" db="EMBL/GenBank/DDBJ databases">
        <title>Raineya orbicola gen. nov., sp. nov. a slightly thermophilic bacterium of the phylum Bacteroidetes and the description of Raineyaceae fam. nov.</title>
        <authorList>
            <person name="Albuquerque L."/>
            <person name="Polonia A.R.M."/>
            <person name="Barroso C."/>
            <person name="Froufe H.J.C."/>
            <person name="Lage O."/>
            <person name="Lobo-Da-Cunha A."/>
            <person name="Egas C."/>
            <person name="Da Costa M.S."/>
        </authorList>
    </citation>
    <scope>NUCLEOTIDE SEQUENCE [LARGE SCALE GENOMIC DNA]</scope>
    <source>
        <strain evidence="7 8">SPSPC-11</strain>
    </source>
</reference>
<dbReference type="CDD" id="cd13961">
    <property type="entry name" value="PT_UbiA_DGGGPS"/>
    <property type="match status" value="1"/>
</dbReference>
<dbReference type="GO" id="GO:0016020">
    <property type="term" value="C:membrane"/>
    <property type="evidence" value="ECO:0007669"/>
    <property type="project" value="UniProtKB-SubCell"/>
</dbReference>
<feature type="transmembrane region" description="Helical" evidence="6">
    <location>
        <begin position="146"/>
        <end position="167"/>
    </location>
</feature>
<dbReference type="NCBIfam" id="NF009513">
    <property type="entry name" value="PRK12872.1-3"/>
    <property type="match status" value="1"/>
</dbReference>
<accession>A0A2N3IJI9</accession>
<keyword evidence="4 6" id="KW-1133">Transmembrane helix</keyword>
<evidence type="ECO:0000256" key="3">
    <source>
        <dbReference type="ARBA" id="ARBA00022692"/>
    </source>
</evidence>
<dbReference type="OrthoDB" id="9811562at2"/>
<dbReference type="AlphaFoldDB" id="A0A2N3IJI9"/>
<comment type="caution">
    <text evidence="7">The sequence shown here is derived from an EMBL/GenBank/DDBJ whole genome shotgun (WGS) entry which is preliminary data.</text>
</comment>
<dbReference type="PANTHER" id="PTHR42723">
    <property type="entry name" value="CHLOROPHYLL SYNTHASE"/>
    <property type="match status" value="1"/>
</dbReference>
<protein>
    <submittedName>
        <fullName evidence="7">UbiA prenyltransferase family</fullName>
    </submittedName>
</protein>
<evidence type="ECO:0000256" key="2">
    <source>
        <dbReference type="ARBA" id="ARBA00022475"/>
    </source>
</evidence>
<feature type="transmembrane region" description="Helical" evidence="6">
    <location>
        <begin position="123"/>
        <end position="139"/>
    </location>
</feature>
<dbReference type="InterPro" id="IPR000537">
    <property type="entry name" value="UbiA_prenyltransferase"/>
</dbReference>
<dbReference type="RefSeq" id="WP_101357671.1">
    <property type="nucleotide sequence ID" value="NZ_NKXO01000005.1"/>
</dbReference>
<keyword evidence="7" id="KW-0808">Transferase</keyword>
<dbReference type="EMBL" id="NKXO01000005">
    <property type="protein sequence ID" value="PKQ70484.1"/>
    <property type="molecule type" value="Genomic_DNA"/>
</dbReference>
<feature type="transmembrane region" description="Helical" evidence="6">
    <location>
        <begin position="270"/>
        <end position="291"/>
    </location>
</feature>
<comment type="subcellular location">
    <subcellularLocation>
        <location evidence="1">Membrane</location>
        <topology evidence="1">Multi-pass membrane protein</topology>
    </subcellularLocation>
</comment>
<evidence type="ECO:0000256" key="5">
    <source>
        <dbReference type="ARBA" id="ARBA00023136"/>
    </source>
</evidence>
<evidence type="ECO:0000313" key="7">
    <source>
        <dbReference type="EMBL" id="PKQ70484.1"/>
    </source>
</evidence>
<proteinExistence type="predicted"/>
<dbReference type="Proteomes" id="UP000233387">
    <property type="component" value="Unassembled WGS sequence"/>
</dbReference>
<dbReference type="Gene3D" id="1.10.357.140">
    <property type="entry name" value="UbiA prenyltransferase"/>
    <property type="match status" value="1"/>
</dbReference>
<dbReference type="InterPro" id="IPR050475">
    <property type="entry name" value="Prenyltransferase_related"/>
</dbReference>